<sequence length="194" mass="21271">MKKSLVILLVAITASATSFAQFRIGPKLGANIGKIEGKGFDEQYKLGYHLGAFAEIPLGKKFALQPEVLWNQINSDTVSGFKAIYTELGNQDLKNPQLNYLSIPLLLTYKPAKVLSLQAGPQFGILLNKDKTIIQNGGEAFKNGDFSLLLGAQLNILRIRVYGRYAIGLNNINDIDDQEKWKTTGFQVGIGLAL</sequence>
<gene>
    <name evidence="3" type="ORF">H4075_07525</name>
</gene>
<dbReference type="KEGG" id="lacs:H4075_07525"/>
<proteinExistence type="predicted"/>
<feature type="chain" id="PRO_5029004491" evidence="1">
    <location>
        <begin position="21"/>
        <end position="194"/>
    </location>
</feature>
<feature type="domain" description="Outer membrane protein beta-barrel" evidence="2">
    <location>
        <begin position="19"/>
        <end position="172"/>
    </location>
</feature>
<dbReference type="Proteomes" id="UP000515344">
    <property type="component" value="Chromosome"/>
</dbReference>
<dbReference type="InterPro" id="IPR025665">
    <property type="entry name" value="Beta-barrel_OMP_2"/>
</dbReference>
<reference evidence="4" key="1">
    <citation type="submission" date="2020-08" db="EMBL/GenBank/DDBJ databases">
        <title>Lacibacter sp. S13-6-6 genome sequencing.</title>
        <authorList>
            <person name="Jin L."/>
        </authorList>
    </citation>
    <scope>NUCLEOTIDE SEQUENCE [LARGE SCALE GENOMIC DNA]</scope>
    <source>
        <strain evidence="4">S13-6-6</strain>
    </source>
</reference>
<feature type="signal peptide" evidence="1">
    <location>
        <begin position="1"/>
        <end position="20"/>
    </location>
</feature>
<protein>
    <submittedName>
        <fullName evidence="3">PorT family protein</fullName>
    </submittedName>
</protein>
<dbReference type="AlphaFoldDB" id="A0A7G5XKM1"/>
<organism evidence="3 4">
    <name type="scientific">Lacibacter sediminis</name>
    <dbReference type="NCBI Taxonomy" id="2760713"/>
    <lineage>
        <taxon>Bacteria</taxon>
        <taxon>Pseudomonadati</taxon>
        <taxon>Bacteroidota</taxon>
        <taxon>Chitinophagia</taxon>
        <taxon>Chitinophagales</taxon>
        <taxon>Chitinophagaceae</taxon>
        <taxon>Lacibacter</taxon>
    </lineage>
</organism>
<evidence type="ECO:0000256" key="1">
    <source>
        <dbReference type="SAM" id="SignalP"/>
    </source>
</evidence>
<evidence type="ECO:0000313" key="4">
    <source>
        <dbReference type="Proteomes" id="UP000515344"/>
    </source>
</evidence>
<name>A0A7G5XKM1_9BACT</name>
<dbReference type="Pfam" id="PF13568">
    <property type="entry name" value="OMP_b-brl_2"/>
    <property type="match status" value="1"/>
</dbReference>
<dbReference type="RefSeq" id="WP_182805587.1">
    <property type="nucleotide sequence ID" value="NZ_CP060007.1"/>
</dbReference>
<accession>A0A7G5XKM1</accession>
<keyword evidence="4" id="KW-1185">Reference proteome</keyword>
<dbReference type="EMBL" id="CP060007">
    <property type="protein sequence ID" value="QNA46024.1"/>
    <property type="molecule type" value="Genomic_DNA"/>
</dbReference>
<evidence type="ECO:0000259" key="2">
    <source>
        <dbReference type="Pfam" id="PF13568"/>
    </source>
</evidence>
<evidence type="ECO:0000313" key="3">
    <source>
        <dbReference type="EMBL" id="QNA46024.1"/>
    </source>
</evidence>
<keyword evidence="1" id="KW-0732">Signal</keyword>